<keyword evidence="2" id="KW-0808">Transferase</keyword>
<evidence type="ECO:0000313" key="2">
    <source>
        <dbReference type="EMBL" id="EQD33815.1"/>
    </source>
</evidence>
<evidence type="ECO:0000259" key="1">
    <source>
        <dbReference type="PROSITE" id="PS50878"/>
    </source>
</evidence>
<feature type="non-terminal residue" evidence="2">
    <location>
        <position position="1"/>
    </location>
</feature>
<sequence>LKLTINEEKTRVCQLPQERFDFLGYTFGRCYSGETGRAYLGTRPSKKSVSRIIGAVHECTDRRTTWQEAEDLVSQLNGKLVGWANYFSLGPVSKAYHAIEEYTKQRLRRWLCEKHKVQSAGWKRYSDEYLHTQLGLIRLCERTKAFPWAKA</sequence>
<protein>
    <submittedName>
        <fullName evidence="2">RNA-directed DNA polymerase (Reverse transcriptase)</fullName>
    </submittedName>
</protein>
<dbReference type="Pfam" id="PF08388">
    <property type="entry name" value="GIIM"/>
    <property type="match status" value="1"/>
</dbReference>
<reference evidence="2" key="1">
    <citation type="submission" date="2013-08" db="EMBL/GenBank/DDBJ databases">
        <authorList>
            <person name="Mendez C."/>
            <person name="Richter M."/>
            <person name="Ferrer M."/>
            <person name="Sanchez J."/>
        </authorList>
    </citation>
    <scope>NUCLEOTIDE SEQUENCE</scope>
</reference>
<proteinExistence type="predicted"/>
<keyword evidence="2" id="KW-0695">RNA-directed DNA polymerase</keyword>
<feature type="domain" description="Reverse transcriptase" evidence="1">
    <location>
        <begin position="1"/>
        <end position="27"/>
    </location>
</feature>
<comment type="caution">
    <text evidence="2">The sequence shown here is derived from an EMBL/GenBank/DDBJ whole genome shotgun (WGS) entry which is preliminary data.</text>
</comment>
<keyword evidence="2" id="KW-0548">Nucleotidyltransferase</keyword>
<dbReference type="PROSITE" id="PS50878">
    <property type="entry name" value="RT_POL"/>
    <property type="match status" value="1"/>
</dbReference>
<name>T0ZV60_9ZZZZ</name>
<dbReference type="AlphaFoldDB" id="T0ZV60"/>
<gene>
    <name evidence="2" type="ORF">B2A_12957</name>
</gene>
<dbReference type="EMBL" id="AUZZ01009358">
    <property type="protein sequence ID" value="EQD33815.1"/>
    <property type="molecule type" value="Genomic_DNA"/>
</dbReference>
<accession>T0ZV60</accession>
<reference evidence="2" key="2">
    <citation type="journal article" date="2014" name="ISME J.">
        <title>Microbial stratification in low pH oxic and suboxic macroscopic growths along an acid mine drainage.</title>
        <authorList>
            <person name="Mendez-Garcia C."/>
            <person name="Mesa V."/>
            <person name="Sprenger R.R."/>
            <person name="Richter M."/>
            <person name="Diez M.S."/>
            <person name="Solano J."/>
            <person name="Bargiela R."/>
            <person name="Golyshina O.V."/>
            <person name="Manteca A."/>
            <person name="Ramos J.L."/>
            <person name="Gallego J.R."/>
            <person name="Llorente I."/>
            <person name="Martins Dos Santos V.A."/>
            <person name="Jensen O.N."/>
            <person name="Pelaez A.I."/>
            <person name="Sanchez J."/>
            <person name="Ferrer M."/>
        </authorList>
    </citation>
    <scope>NUCLEOTIDE SEQUENCE</scope>
</reference>
<organism evidence="2">
    <name type="scientific">mine drainage metagenome</name>
    <dbReference type="NCBI Taxonomy" id="410659"/>
    <lineage>
        <taxon>unclassified sequences</taxon>
        <taxon>metagenomes</taxon>
        <taxon>ecological metagenomes</taxon>
    </lineage>
</organism>
<dbReference type="InterPro" id="IPR013597">
    <property type="entry name" value="Mat_intron_G2"/>
</dbReference>
<dbReference type="GO" id="GO:0003964">
    <property type="term" value="F:RNA-directed DNA polymerase activity"/>
    <property type="evidence" value="ECO:0007669"/>
    <property type="project" value="UniProtKB-KW"/>
</dbReference>
<dbReference type="InterPro" id="IPR000477">
    <property type="entry name" value="RT_dom"/>
</dbReference>